<evidence type="ECO:0000259" key="7">
    <source>
        <dbReference type="Pfam" id="PF03711"/>
    </source>
</evidence>
<evidence type="ECO:0000256" key="3">
    <source>
        <dbReference type="ARBA" id="ARBA00022793"/>
    </source>
</evidence>
<sequence>MAAKDQVSLHVPGHKQGRLFPSSLSAWMGRSLQLDLTELPGLDNLHQPEGCIKQSEQLAASHYGATETLYSVNGSSAAIMAAVMSVAANRRILVAGSFHQSLWKGLVLADAEPVLIRPEFDGEWMEVVPPSPLTIASALREHPDVAAVFVTSPTYNGRIADMRAIAEVVHQASVPLIVDEAHGAHLGLADGIPPHSVHSGADVVIQSVHKVLPALTQTAWMHLQGPYIDRALVRQCLLMLQTTSPSYLLLASLDAAQAWLRHQGRQTVESSLQILMAYAKVAAEPWLNHVAAQQVGRSEKFFRDPFRIWIPTGSYKVSRAIADALEQQGLMLEYADSLGVLLVLSLDIKERDLNRWLSVVRSQPLPPVDSTLSIWHDANSPQLLVSPRQAAFASHERIPLTRSVGRIAGQTISPYPPGTPLVYPGQMMDEKTVSGLMHLSETGCQVVGIDSTRGIDVLRL</sequence>
<dbReference type="EMBL" id="LJCO01000030">
    <property type="protein sequence ID" value="KPV44684.1"/>
    <property type="molecule type" value="Genomic_DNA"/>
</dbReference>
<dbReference type="InterPro" id="IPR000310">
    <property type="entry name" value="Orn/Lys/Arg_deCO2ase_major_dom"/>
</dbReference>
<dbReference type="Gene3D" id="3.90.100.10">
    <property type="entry name" value="Orn/Lys/Arg decarboxylase, C-terminal domain"/>
    <property type="match status" value="1"/>
</dbReference>
<keyword evidence="4" id="KW-0663">Pyridoxal phosphate</keyword>
<comment type="similarity">
    <text evidence="2">Belongs to the Orn/Lys/Arg decarboxylase class-I family.</text>
</comment>
<evidence type="ECO:0000256" key="2">
    <source>
        <dbReference type="ARBA" id="ARBA00010671"/>
    </source>
</evidence>
<dbReference type="GO" id="GO:0016831">
    <property type="term" value="F:carboxy-lyase activity"/>
    <property type="evidence" value="ECO:0007669"/>
    <property type="project" value="UniProtKB-KW"/>
</dbReference>
<accession>A0A0P9GTY3</accession>
<keyword evidence="9" id="KW-1185">Reference proteome</keyword>
<dbReference type="InterPro" id="IPR052357">
    <property type="entry name" value="Orn_Lys_Arg_decarboxylase-I"/>
</dbReference>
<reference evidence="8 9" key="1">
    <citation type="submission" date="2015-09" db="EMBL/GenBank/DDBJ databases">
        <title>Draft genome sequence of Alicyclobacillus ferrooxydans DSM 22381.</title>
        <authorList>
            <person name="Hemp J."/>
        </authorList>
    </citation>
    <scope>NUCLEOTIDE SEQUENCE [LARGE SCALE GENOMIC DNA]</scope>
    <source>
        <strain evidence="8 9">TC-34</strain>
    </source>
</reference>
<proteinExistence type="inferred from homology"/>
<dbReference type="AlphaFoldDB" id="A0A0P9GTY3"/>
<gene>
    <name evidence="8" type="ORF">AN477_06535</name>
</gene>
<dbReference type="SUPFAM" id="SSF53383">
    <property type="entry name" value="PLP-dependent transferases"/>
    <property type="match status" value="1"/>
</dbReference>
<dbReference type="Pfam" id="PF03711">
    <property type="entry name" value="OKR_DC_1_C"/>
    <property type="match status" value="1"/>
</dbReference>
<dbReference type="PATRIC" id="fig|471514.4.peg.4282"/>
<dbReference type="SUPFAM" id="SSF55904">
    <property type="entry name" value="Ornithine decarboxylase C-terminal domain"/>
    <property type="match status" value="1"/>
</dbReference>
<dbReference type="InterPro" id="IPR015421">
    <property type="entry name" value="PyrdxlP-dep_Trfase_major"/>
</dbReference>
<feature type="domain" description="Orn/Lys/Arg decarboxylase C-terminal" evidence="7">
    <location>
        <begin position="393"/>
        <end position="433"/>
    </location>
</feature>
<dbReference type="Proteomes" id="UP000050482">
    <property type="component" value="Unassembled WGS sequence"/>
</dbReference>
<dbReference type="Pfam" id="PF01276">
    <property type="entry name" value="OKR_DC_1"/>
    <property type="match status" value="1"/>
</dbReference>
<dbReference type="STRING" id="471514.AN477_06535"/>
<keyword evidence="3" id="KW-0210">Decarboxylase</keyword>
<dbReference type="InterPro" id="IPR036633">
    <property type="entry name" value="Prn/Lys/Arg_de-COase_C_sf"/>
</dbReference>
<dbReference type="PANTHER" id="PTHR43277:SF4">
    <property type="entry name" value="ARGININE DECARBOXYLASE"/>
    <property type="match status" value="1"/>
</dbReference>
<evidence type="ECO:0000256" key="5">
    <source>
        <dbReference type="ARBA" id="ARBA00023239"/>
    </source>
</evidence>
<comment type="cofactor">
    <cofactor evidence="1">
        <name>pyridoxal 5'-phosphate</name>
        <dbReference type="ChEBI" id="CHEBI:597326"/>
    </cofactor>
</comment>
<evidence type="ECO:0000259" key="6">
    <source>
        <dbReference type="Pfam" id="PF01276"/>
    </source>
</evidence>
<evidence type="ECO:0000256" key="1">
    <source>
        <dbReference type="ARBA" id="ARBA00001933"/>
    </source>
</evidence>
<keyword evidence="5" id="KW-0456">Lyase</keyword>
<name>A0A0P9GTY3_9BACL</name>
<dbReference type="InterPro" id="IPR015424">
    <property type="entry name" value="PyrdxlP-dep_Trfase"/>
</dbReference>
<feature type="domain" description="Orn/Lys/Arg decarboxylases family 1 pyridoxal-P attachment site" evidence="6">
    <location>
        <begin position="3"/>
        <end position="281"/>
    </location>
</feature>
<organism evidence="8 9">
    <name type="scientific">Alicyclobacillus ferrooxydans</name>
    <dbReference type="NCBI Taxonomy" id="471514"/>
    <lineage>
        <taxon>Bacteria</taxon>
        <taxon>Bacillati</taxon>
        <taxon>Bacillota</taxon>
        <taxon>Bacilli</taxon>
        <taxon>Bacillales</taxon>
        <taxon>Alicyclobacillaceae</taxon>
        <taxon>Alicyclobacillus</taxon>
    </lineage>
</organism>
<comment type="caution">
    <text evidence="8">The sequence shown here is derived from an EMBL/GenBank/DDBJ whole genome shotgun (WGS) entry which is preliminary data.</text>
</comment>
<evidence type="ECO:0000256" key="4">
    <source>
        <dbReference type="ARBA" id="ARBA00022898"/>
    </source>
</evidence>
<evidence type="ECO:0000313" key="9">
    <source>
        <dbReference type="Proteomes" id="UP000050482"/>
    </source>
</evidence>
<evidence type="ECO:0000313" key="8">
    <source>
        <dbReference type="EMBL" id="KPV44684.1"/>
    </source>
</evidence>
<dbReference type="PANTHER" id="PTHR43277">
    <property type="entry name" value="ARGININE DECARBOXYLASE"/>
    <property type="match status" value="1"/>
</dbReference>
<dbReference type="Gene3D" id="3.40.640.10">
    <property type="entry name" value="Type I PLP-dependent aspartate aminotransferase-like (Major domain)"/>
    <property type="match status" value="1"/>
</dbReference>
<evidence type="ECO:0008006" key="10">
    <source>
        <dbReference type="Google" id="ProtNLM"/>
    </source>
</evidence>
<dbReference type="InterPro" id="IPR008286">
    <property type="entry name" value="Prn/Lys/Arg_de-COase_C"/>
</dbReference>
<protein>
    <recommendedName>
        <fullName evidence="10">Orn/Lys/Arg decarboxylases family 1 pyridoxal-P attachment site domain-containing protein</fullName>
    </recommendedName>
</protein>